<accession>A0AAD2FFS6</accession>
<reference evidence="1" key="1">
    <citation type="submission" date="2023-08" db="EMBL/GenBank/DDBJ databases">
        <authorList>
            <person name="Audoor S."/>
            <person name="Bilcke G."/>
        </authorList>
    </citation>
    <scope>NUCLEOTIDE SEQUENCE</scope>
</reference>
<evidence type="ECO:0000313" key="2">
    <source>
        <dbReference type="Proteomes" id="UP001295423"/>
    </source>
</evidence>
<dbReference type="AlphaFoldDB" id="A0AAD2FFS6"/>
<comment type="caution">
    <text evidence="1">The sequence shown here is derived from an EMBL/GenBank/DDBJ whole genome shotgun (WGS) entry which is preliminary data.</text>
</comment>
<keyword evidence="2" id="KW-1185">Reference proteome</keyword>
<dbReference type="Proteomes" id="UP001295423">
    <property type="component" value="Unassembled WGS sequence"/>
</dbReference>
<name>A0AAD2FFS6_9STRA</name>
<sequence length="187" mass="20691">MYSIGSCCKIRCEPQSHSPCRSLVATKQRIATLQLNKYNDKMTPTLDAGKASHSPSSEFMTLVDVDHMSDFSQVVDYLKKNLDNIIKEVHGFDKLLIDNEKTQLNCPPAPEAGDTHGSLLIRTLSEKEGPFGLTLKREFKVHDCGVDPDNASLHKVEIREDVVKAPSESGQPPIMTDTAVIVSINRL</sequence>
<organism evidence="1 2">
    <name type="scientific">Cylindrotheca closterium</name>
    <dbReference type="NCBI Taxonomy" id="2856"/>
    <lineage>
        <taxon>Eukaryota</taxon>
        <taxon>Sar</taxon>
        <taxon>Stramenopiles</taxon>
        <taxon>Ochrophyta</taxon>
        <taxon>Bacillariophyta</taxon>
        <taxon>Bacillariophyceae</taxon>
        <taxon>Bacillariophycidae</taxon>
        <taxon>Bacillariales</taxon>
        <taxon>Bacillariaceae</taxon>
        <taxon>Cylindrotheca</taxon>
    </lineage>
</organism>
<dbReference type="EMBL" id="CAKOGP040000002">
    <property type="protein sequence ID" value="CAJ1922165.1"/>
    <property type="molecule type" value="Genomic_DNA"/>
</dbReference>
<evidence type="ECO:0000313" key="1">
    <source>
        <dbReference type="EMBL" id="CAJ1922165.1"/>
    </source>
</evidence>
<gene>
    <name evidence="1" type="ORF">CYCCA115_LOCUS962</name>
</gene>
<proteinExistence type="predicted"/>
<protein>
    <submittedName>
        <fullName evidence="1">Uncharacterized protein</fullName>
    </submittedName>
</protein>